<keyword evidence="1 2" id="KW-0496">Mitochondrion</keyword>
<evidence type="ECO:0000313" key="2">
    <source>
        <dbReference type="EMBL" id="AAO62892.1"/>
    </source>
</evidence>
<dbReference type="Gene3D" id="1.20.120.1200">
    <property type="entry name" value="NADH-ubiquinone/plastoquinone oxidoreductase chain 6, subunit NuoJ"/>
    <property type="match status" value="1"/>
</dbReference>
<dbReference type="GeneID" id="807323"/>
<keyword evidence="1" id="KW-0472">Membrane</keyword>
<feature type="transmembrane region" description="Helical" evidence="1">
    <location>
        <begin position="54"/>
        <end position="76"/>
    </location>
</feature>
<geneLocation type="mitochondrion" evidence="2"/>
<gene>
    <name evidence="2" type="primary">nad6</name>
</gene>
<dbReference type="InterPro" id="IPR042106">
    <property type="entry name" value="Nuo/plastoQ_OxRdtase_6_NuoJ"/>
</dbReference>
<evidence type="ECO:0000256" key="1">
    <source>
        <dbReference type="RuleBase" id="RU004430"/>
    </source>
</evidence>
<sequence>MINYWLYEAFLVLIGLCGVLVIVSRSPINSVLFLCGMYLAGGGIFLLLDHYFLGLTLIIVYVGAIAILFLFTIFMINVRLTLQLGSFASPLAAILLLAGFAFYFIFFADLSFSQDLPVLSSLFGSSQTIVNNDTTLVTSGNWESNFRSIYASDWSHLLGRPSDLTMLANMIFYAYPLALILVGFLLLVVMVAIIKIHLDTH</sequence>
<dbReference type="AlphaFoldDB" id="Q85JC1"/>
<dbReference type="EMBL" id="AY182005">
    <property type="protein sequence ID" value="AAO62892.1"/>
    <property type="molecule type" value="Genomic_DNA"/>
</dbReference>
<comment type="subcellular location">
    <subcellularLocation>
        <location evidence="1">Mitochondrion membrane</location>
        <topology evidence="1">Multi-pass membrane protein</topology>
    </subcellularLocation>
</comment>
<dbReference type="InterPro" id="IPR001457">
    <property type="entry name" value="NADH_UbQ/plastoQ_OxRdtase_su6"/>
</dbReference>
<keyword evidence="1" id="KW-0813">Transport</keyword>
<dbReference type="Pfam" id="PF00499">
    <property type="entry name" value="Oxidored_q3"/>
    <property type="match status" value="1"/>
</dbReference>
<dbReference type="PANTHER" id="PTHR33269">
    <property type="entry name" value="NADH-UBIQUINONE OXIDOREDUCTASE CHAIN 6"/>
    <property type="match status" value="1"/>
</dbReference>
<comment type="similarity">
    <text evidence="1">Belongs to the complex I subunit 6 family.</text>
</comment>
<dbReference type="RefSeq" id="NP_847980.1">
    <property type="nucleotide sequence ID" value="NC_004760.1"/>
</dbReference>
<comment type="function">
    <text evidence="1">Core subunit of the mitochondrial membrane respiratory chain NADH dehydrogenase (Complex I) which catalyzes electron transfer from NADH through the respiratory chain, using ubiquinone as an electron acceptor. Essential for the catalytic activity and assembly of complex I.</text>
</comment>
<dbReference type="GO" id="GO:0008137">
    <property type="term" value="F:NADH dehydrogenase (ubiquinone) activity"/>
    <property type="evidence" value="ECO:0007669"/>
    <property type="project" value="UniProtKB-UniRule"/>
</dbReference>
<keyword evidence="1" id="KW-0812">Transmembrane</keyword>
<keyword evidence="1" id="KW-0679">Respiratory chain</keyword>
<keyword evidence="1" id="KW-0520">NAD</keyword>
<protein>
    <recommendedName>
        <fullName evidence="1">NADH-ubiquinone oxidoreductase chain 6</fullName>
        <ecNumber evidence="1">7.1.1.2</ecNumber>
    </recommendedName>
</protein>
<keyword evidence="1" id="KW-0830">Ubiquinone</keyword>
<keyword evidence="2" id="KW-0560">Oxidoreductase</keyword>
<feature type="transmembrane region" description="Helical" evidence="1">
    <location>
        <begin position="31"/>
        <end position="48"/>
    </location>
</feature>
<dbReference type="GO" id="GO:0016491">
    <property type="term" value="F:oxidoreductase activity"/>
    <property type="evidence" value="ECO:0007669"/>
    <property type="project" value="UniProtKB-KW"/>
</dbReference>
<reference evidence="2" key="2">
    <citation type="journal article" date="2003" name="Nucleic Acids Res.">
        <title>Evolution of monoblepharidalean fungi based on complete mitochondrial genome sequences.</title>
        <authorList>
            <person name="Bullerwell C.E."/>
            <person name="Forget L."/>
            <person name="Lang B.F."/>
        </authorList>
    </citation>
    <scope>NUCLEOTIDE SEQUENCE</scope>
    <source>
        <strain evidence="2">JEL94</strain>
    </source>
</reference>
<feature type="transmembrane region" description="Helical" evidence="1">
    <location>
        <begin position="170"/>
        <end position="194"/>
    </location>
</feature>
<keyword evidence="1" id="KW-0249">Electron transport</keyword>
<proteinExistence type="inferred from homology"/>
<accession>Q85JC1</accession>
<feature type="transmembrane region" description="Helical" evidence="1">
    <location>
        <begin position="88"/>
        <end position="108"/>
    </location>
</feature>
<comment type="catalytic activity">
    <reaction evidence="1">
        <text>a ubiquinone + NADH + 5 H(+)(in) = a ubiquinol + NAD(+) + 4 H(+)(out)</text>
        <dbReference type="Rhea" id="RHEA:29091"/>
        <dbReference type="Rhea" id="RHEA-COMP:9565"/>
        <dbReference type="Rhea" id="RHEA-COMP:9566"/>
        <dbReference type="ChEBI" id="CHEBI:15378"/>
        <dbReference type="ChEBI" id="CHEBI:16389"/>
        <dbReference type="ChEBI" id="CHEBI:17976"/>
        <dbReference type="ChEBI" id="CHEBI:57540"/>
        <dbReference type="ChEBI" id="CHEBI:57945"/>
        <dbReference type="EC" id="7.1.1.2"/>
    </reaction>
</comment>
<dbReference type="GO" id="GO:0031966">
    <property type="term" value="C:mitochondrial membrane"/>
    <property type="evidence" value="ECO:0007669"/>
    <property type="project" value="UniProtKB-SubCell"/>
</dbReference>
<keyword evidence="1" id="KW-1133">Transmembrane helix</keyword>
<keyword evidence="1" id="KW-1278">Translocase</keyword>
<reference evidence="2" key="1">
    <citation type="submission" date="2002-11" db="EMBL/GenBank/DDBJ databases">
        <authorList>
            <person name="Lang F.B.F."/>
        </authorList>
    </citation>
    <scope>NUCLEOTIDE SEQUENCE</scope>
    <source>
        <strain evidence="2">JEL94</strain>
    </source>
</reference>
<name>Q85JC1_9FUNG</name>
<dbReference type="PANTHER" id="PTHR33269:SF17">
    <property type="entry name" value="NADH-UBIQUINONE OXIDOREDUCTASE CHAIN 6"/>
    <property type="match status" value="1"/>
</dbReference>
<dbReference type="EC" id="7.1.1.2" evidence="1"/>
<organism evidence="2">
    <name type="scientific">Harpochytrium sp. JEL94</name>
    <dbReference type="NCBI Taxonomy" id="109764"/>
    <lineage>
        <taxon>Eukaryota</taxon>
        <taxon>Fungi</taxon>
        <taxon>Fungi incertae sedis</taxon>
        <taxon>Chytridiomycota</taxon>
        <taxon>Chytridiomycota incertae sedis</taxon>
        <taxon>Monoblepharidomycetes</taxon>
        <taxon>Monoblepharidales</taxon>
        <taxon>Harpochytriaceae</taxon>
        <taxon>Harpochytrium</taxon>
    </lineage>
</organism>
<feature type="transmembrane region" description="Helical" evidence="1">
    <location>
        <begin position="6"/>
        <end position="24"/>
    </location>
</feature>